<evidence type="ECO:0000313" key="2">
    <source>
        <dbReference type="EMBL" id="MBC2889769.1"/>
    </source>
</evidence>
<reference evidence="2 3" key="1">
    <citation type="submission" date="2020-08" db="EMBL/GenBank/DDBJ databases">
        <authorList>
            <person name="Liu C."/>
            <person name="Sun Q."/>
        </authorList>
    </citation>
    <scope>NUCLEOTIDE SEQUENCE [LARGE SCALE GENOMIC DNA]</scope>
    <source>
        <strain evidence="2 3">N22</strain>
    </source>
</reference>
<gene>
    <name evidence="2" type="ORF">H7313_10530</name>
</gene>
<comment type="caution">
    <text evidence="2">The sequence shown here is derived from an EMBL/GenBank/DDBJ whole genome shotgun (WGS) entry which is preliminary data.</text>
</comment>
<evidence type="ECO:0000256" key="1">
    <source>
        <dbReference type="SAM" id="Phobius"/>
    </source>
</evidence>
<name>A0A842JKP6_9ACTN</name>
<protein>
    <submittedName>
        <fullName evidence="2">Tat pathway signal protein</fullName>
    </submittedName>
</protein>
<dbReference type="EMBL" id="JACMSE010000007">
    <property type="protein sequence ID" value="MBC2889769.1"/>
    <property type="molecule type" value="Genomic_DNA"/>
</dbReference>
<keyword evidence="1" id="KW-1133">Transmembrane helix</keyword>
<organism evidence="2 3">
    <name type="scientific">Gordonibacter massiliensis</name>
    <name type="common">ex Traore et al. 2017</name>
    <dbReference type="NCBI Taxonomy" id="1841863"/>
    <lineage>
        <taxon>Bacteria</taxon>
        <taxon>Bacillati</taxon>
        <taxon>Actinomycetota</taxon>
        <taxon>Coriobacteriia</taxon>
        <taxon>Eggerthellales</taxon>
        <taxon>Eggerthellaceae</taxon>
        <taxon>Gordonibacter</taxon>
    </lineage>
</organism>
<dbReference type="RefSeq" id="WP_185905548.1">
    <property type="nucleotide sequence ID" value="NZ_JACMSE010000007.1"/>
</dbReference>
<feature type="transmembrane region" description="Helical" evidence="1">
    <location>
        <begin position="50"/>
        <end position="68"/>
    </location>
</feature>
<evidence type="ECO:0000313" key="3">
    <source>
        <dbReference type="Proteomes" id="UP000587396"/>
    </source>
</evidence>
<sequence length="135" mass="14072">MSIEQRHDSRPAGHPAKPSTARRFIVLGRWALVAAGIVAIALGFAAASPVVRFAAFAGLSFLLANALWQHMPLSQACAAAAAIAIVFGAAVALYRLFAWGMGLESWLPDALGAVVGALVAYPALKRIDHISPDGL</sequence>
<dbReference type="AlphaFoldDB" id="A0A842JKP6"/>
<feature type="transmembrane region" description="Helical" evidence="1">
    <location>
        <begin position="24"/>
        <end position="44"/>
    </location>
</feature>
<keyword evidence="1" id="KW-0812">Transmembrane</keyword>
<dbReference type="Proteomes" id="UP000587396">
    <property type="component" value="Unassembled WGS sequence"/>
</dbReference>
<accession>A0A842JKP6</accession>
<keyword evidence="1" id="KW-0472">Membrane</keyword>
<proteinExistence type="predicted"/>
<keyword evidence="3" id="KW-1185">Reference proteome</keyword>
<feature type="transmembrane region" description="Helical" evidence="1">
    <location>
        <begin position="75"/>
        <end position="94"/>
    </location>
</feature>